<dbReference type="InterPro" id="IPR045135">
    <property type="entry name" value="Rpn7_N"/>
</dbReference>
<dbReference type="InterPro" id="IPR000717">
    <property type="entry name" value="PCI_dom"/>
</dbReference>
<organism evidence="2 3">
    <name type="scientific">Bonamia ostreae</name>
    <dbReference type="NCBI Taxonomy" id="126728"/>
    <lineage>
        <taxon>Eukaryota</taxon>
        <taxon>Sar</taxon>
        <taxon>Rhizaria</taxon>
        <taxon>Endomyxa</taxon>
        <taxon>Ascetosporea</taxon>
        <taxon>Haplosporida</taxon>
        <taxon>Bonamia</taxon>
    </lineage>
</organism>
<reference evidence="2 3" key="1">
    <citation type="journal article" date="2024" name="BMC Biol.">
        <title>Comparative genomics of Ascetosporea gives new insight into the evolutionary basis for animal parasitism in Rhizaria.</title>
        <authorList>
            <person name="Hiltunen Thoren M."/>
            <person name="Onut-Brannstrom I."/>
            <person name="Alfjorden A."/>
            <person name="Peckova H."/>
            <person name="Swords F."/>
            <person name="Hooper C."/>
            <person name="Holzer A.S."/>
            <person name="Bass D."/>
            <person name="Burki F."/>
        </authorList>
    </citation>
    <scope>NUCLEOTIDE SEQUENCE [LARGE SCALE GENOMIC DNA]</scope>
    <source>
        <strain evidence="2">20-A016</strain>
    </source>
</reference>
<dbReference type="PANTHER" id="PTHR14145:SF1">
    <property type="entry name" value="26S PROTEASOME NON-ATPASE REGULATORY SUBUNIT 6"/>
    <property type="match status" value="1"/>
</dbReference>
<dbReference type="InterPro" id="IPR036390">
    <property type="entry name" value="WH_DNA-bd_sf"/>
</dbReference>
<comment type="caution">
    <text evidence="2">The sequence shown here is derived from an EMBL/GenBank/DDBJ whole genome shotgun (WGS) entry which is preliminary data.</text>
</comment>
<proteinExistence type="predicted"/>
<gene>
    <name evidence="2" type="ORF">MHBO_000926</name>
</gene>
<dbReference type="EMBL" id="JBDODL010000187">
    <property type="protein sequence ID" value="MES1919052.1"/>
    <property type="molecule type" value="Genomic_DNA"/>
</dbReference>
<protein>
    <recommendedName>
        <fullName evidence="1">PCI domain-containing protein</fullName>
    </recommendedName>
</protein>
<dbReference type="InterPro" id="IPR019585">
    <property type="entry name" value="Rpn7/CSN1"/>
</dbReference>
<evidence type="ECO:0000259" key="1">
    <source>
        <dbReference type="PROSITE" id="PS50250"/>
    </source>
</evidence>
<accession>A0ABV2AHB4</accession>
<dbReference type="PANTHER" id="PTHR14145">
    <property type="entry name" value="26S PROTESOME SUBUNIT 6"/>
    <property type="match status" value="1"/>
</dbReference>
<dbReference type="SUPFAM" id="SSF46785">
    <property type="entry name" value="Winged helix' DNA-binding domain"/>
    <property type="match status" value="1"/>
</dbReference>
<evidence type="ECO:0000313" key="2">
    <source>
        <dbReference type="EMBL" id="MES1919052.1"/>
    </source>
</evidence>
<dbReference type="Proteomes" id="UP001439008">
    <property type="component" value="Unassembled WGS sequence"/>
</dbReference>
<evidence type="ECO:0000313" key="3">
    <source>
        <dbReference type="Proteomes" id="UP001439008"/>
    </source>
</evidence>
<dbReference type="PROSITE" id="PS50250">
    <property type="entry name" value="PCI"/>
    <property type="match status" value="1"/>
</dbReference>
<dbReference type="Pfam" id="PF01399">
    <property type="entry name" value="PCI"/>
    <property type="match status" value="1"/>
</dbReference>
<sequence>MEMSPNANIRLEVIFEILKVFIFYDDFVAFDEYVQIAVPLEKESIDWEKRNQLKVYKALNYSEKGEFRKAAKLFVSSLSTFASEDILPFSDIILMASAFSFISLDRLSLKSQIIDSPEVVSGLADLPSLDLLLKSVYELKYSDFYTALGKLKPIFETNRFLRRHFESFENSAKRVIYGQFLESYVSVTVSSIAESFNVSVEQIYKDFFVYISNGEIEAKVDRQEEVIHRYVKDQQAEAFYKIAEAGQHLSQKAQLLLNKIQNKS</sequence>
<keyword evidence="3" id="KW-1185">Reference proteome</keyword>
<name>A0ABV2AHB4_9EUKA</name>
<feature type="domain" description="PCI" evidence="1">
    <location>
        <begin position="66"/>
        <end position="234"/>
    </location>
</feature>
<dbReference type="Gene3D" id="1.25.40.570">
    <property type="match status" value="1"/>
</dbReference>
<dbReference type="Pfam" id="PF10602">
    <property type="entry name" value="RPN7"/>
    <property type="match status" value="1"/>
</dbReference>